<proteinExistence type="predicted"/>
<organism evidence="5 6">
    <name type="scientific">Bathycoccus prasinos</name>
    <dbReference type="NCBI Taxonomy" id="41875"/>
    <lineage>
        <taxon>Eukaryota</taxon>
        <taxon>Viridiplantae</taxon>
        <taxon>Chlorophyta</taxon>
        <taxon>Mamiellophyceae</taxon>
        <taxon>Mamiellales</taxon>
        <taxon>Bathycoccaceae</taxon>
        <taxon>Bathycoccus</taxon>
    </lineage>
</organism>
<dbReference type="InterPro" id="IPR045039">
    <property type="entry name" value="NSI-like"/>
</dbReference>
<dbReference type="Proteomes" id="UP000198341">
    <property type="component" value="Chromosome 10"/>
</dbReference>
<evidence type="ECO:0000256" key="1">
    <source>
        <dbReference type="ARBA" id="ARBA00022679"/>
    </source>
</evidence>
<dbReference type="KEGG" id="bpg:Bathy10g02160"/>
<dbReference type="SUPFAM" id="SSF55729">
    <property type="entry name" value="Acyl-CoA N-acyltransferases (Nat)"/>
    <property type="match status" value="1"/>
</dbReference>
<dbReference type="Gene3D" id="3.40.630.30">
    <property type="match status" value="1"/>
</dbReference>
<feature type="compositionally biased region" description="Basic and acidic residues" evidence="3">
    <location>
        <begin position="27"/>
        <end position="48"/>
    </location>
</feature>
<sequence length="310" mass="34997">MFCSASSSLSSSLSSSSSSVILFSLGKNHDGRTNPTHIHERTREEKKISSSSWKKRRRRKKRNTNAKNNVIVDDDVNVELQDGVIGARDARLYAQTKRMEDLETTLVKKNVEEDKEENKEGKSRDFLHESLGITYRLVEKGKQQDLECDLDALNDIFVSVNFSRRPNDKLYLALEKSYLCCFAEVDVEYETRALDVNNNSVESTSVETRREVIGFARMTSDAAFVGTVWDLVVAPPYQGKGIGTAIVERMIAKAKETAPGMVVNLCAVAEAENMYKRIGFRKNEEEVIAMQFNPALQAMNRFQSVNFSIQ</sequence>
<name>K8F0J4_9CHLO</name>
<feature type="domain" description="N-acetyltransferase" evidence="4">
    <location>
        <begin position="160"/>
        <end position="295"/>
    </location>
</feature>
<keyword evidence="1" id="KW-0808">Transferase</keyword>
<keyword evidence="6" id="KW-1185">Reference proteome</keyword>
<dbReference type="AlphaFoldDB" id="K8F0J4"/>
<evidence type="ECO:0000256" key="2">
    <source>
        <dbReference type="ARBA" id="ARBA00023315"/>
    </source>
</evidence>
<accession>K8F0J4</accession>
<dbReference type="GO" id="GO:0005737">
    <property type="term" value="C:cytoplasm"/>
    <property type="evidence" value="ECO:0007669"/>
    <property type="project" value="TreeGrafter"/>
</dbReference>
<gene>
    <name evidence="5" type="ordered locus">Bathy10g02160</name>
</gene>
<dbReference type="InterPro" id="IPR016181">
    <property type="entry name" value="Acyl_CoA_acyltransferase"/>
</dbReference>
<dbReference type="InterPro" id="IPR000182">
    <property type="entry name" value="GNAT_dom"/>
</dbReference>
<dbReference type="Pfam" id="PF13508">
    <property type="entry name" value="Acetyltransf_7"/>
    <property type="match status" value="1"/>
</dbReference>
<dbReference type="GeneID" id="19013292"/>
<dbReference type="RefSeq" id="XP_007510767.1">
    <property type="nucleotide sequence ID" value="XM_007510705.1"/>
</dbReference>
<dbReference type="EMBL" id="FO082269">
    <property type="protein sequence ID" value="CCO18300.1"/>
    <property type="molecule type" value="Genomic_DNA"/>
</dbReference>
<evidence type="ECO:0000259" key="4">
    <source>
        <dbReference type="PROSITE" id="PS51186"/>
    </source>
</evidence>
<dbReference type="PANTHER" id="PTHR43626">
    <property type="entry name" value="ACYL-COA N-ACYLTRANSFERASE"/>
    <property type="match status" value="1"/>
</dbReference>
<dbReference type="PROSITE" id="PS51186">
    <property type="entry name" value="GNAT"/>
    <property type="match status" value="1"/>
</dbReference>
<keyword evidence="2" id="KW-0012">Acyltransferase</keyword>
<dbReference type="GO" id="GO:0008080">
    <property type="term" value="F:N-acetyltransferase activity"/>
    <property type="evidence" value="ECO:0007669"/>
    <property type="project" value="InterPro"/>
</dbReference>
<protein>
    <submittedName>
        <fullName evidence="5">GCN5-related N-acetyltransferase</fullName>
    </submittedName>
</protein>
<dbReference type="PANTHER" id="PTHR43626:SF4">
    <property type="entry name" value="GCN5-RELATED N-ACETYLTRANSFERASE 2, CHLOROPLASTIC"/>
    <property type="match status" value="1"/>
</dbReference>
<evidence type="ECO:0000313" key="5">
    <source>
        <dbReference type="EMBL" id="CCO18300.1"/>
    </source>
</evidence>
<reference evidence="5 6" key="1">
    <citation type="submission" date="2011-10" db="EMBL/GenBank/DDBJ databases">
        <authorList>
            <person name="Genoscope - CEA"/>
        </authorList>
    </citation>
    <scope>NUCLEOTIDE SEQUENCE [LARGE SCALE GENOMIC DNA]</scope>
    <source>
        <strain evidence="5 6">RCC 1105</strain>
    </source>
</reference>
<evidence type="ECO:0000313" key="6">
    <source>
        <dbReference type="Proteomes" id="UP000198341"/>
    </source>
</evidence>
<feature type="compositionally biased region" description="Basic residues" evidence="3">
    <location>
        <begin position="53"/>
        <end position="64"/>
    </location>
</feature>
<dbReference type="CDD" id="cd04301">
    <property type="entry name" value="NAT_SF"/>
    <property type="match status" value="1"/>
</dbReference>
<evidence type="ECO:0000256" key="3">
    <source>
        <dbReference type="SAM" id="MobiDB-lite"/>
    </source>
</evidence>
<dbReference type="OrthoDB" id="497692at2759"/>
<dbReference type="STRING" id="41875.K8F0J4"/>
<feature type="region of interest" description="Disordered" evidence="3">
    <location>
        <begin position="25"/>
        <end position="66"/>
    </location>
</feature>